<sequence length="95" mass="9405">MNGKQKLMGLLGSAVLLGLGAEGVTPAHAGEGKCAGKTGGTSTEKAKEATCAGMKKEGKEATCAGTKEKKKKTKEMTCAGPGGCGGKMKKDGSKS</sequence>
<name>A0A497XQU7_9AQUI</name>
<protein>
    <submittedName>
        <fullName evidence="2">Uncharacterized protein</fullName>
    </submittedName>
</protein>
<dbReference type="Proteomes" id="UP000267841">
    <property type="component" value="Unassembled WGS sequence"/>
</dbReference>
<feature type="region of interest" description="Disordered" evidence="1">
    <location>
        <begin position="25"/>
        <end position="46"/>
    </location>
</feature>
<dbReference type="EMBL" id="RCCJ01000001">
    <property type="protein sequence ID" value="RLJ71335.1"/>
    <property type="molecule type" value="Genomic_DNA"/>
</dbReference>
<keyword evidence="3" id="KW-1185">Reference proteome</keyword>
<evidence type="ECO:0000256" key="1">
    <source>
        <dbReference type="SAM" id="MobiDB-lite"/>
    </source>
</evidence>
<organism evidence="2 3">
    <name type="scientific">Hydrogenivirga caldilitoris</name>
    <dbReference type="NCBI Taxonomy" id="246264"/>
    <lineage>
        <taxon>Bacteria</taxon>
        <taxon>Pseudomonadati</taxon>
        <taxon>Aquificota</taxon>
        <taxon>Aquificia</taxon>
        <taxon>Aquificales</taxon>
        <taxon>Aquificaceae</taxon>
        <taxon>Hydrogenivirga</taxon>
    </lineage>
</organism>
<dbReference type="OrthoDB" id="9955088at2"/>
<comment type="caution">
    <text evidence="2">The sequence shown here is derived from an EMBL/GenBank/DDBJ whole genome shotgun (WGS) entry which is preliminary data.</text>
</comment>
<evidence type="ECO:0000313" key="3">
    <source>
        <dbReference type="Proteomes" id="UP000267841"/>
    </source>
</evidence>
<accession>A0A497XQU7</accession>
<dbReference type="AlphaFoldDB" id="A0A497XQU7"/>
<gene>
    <name evidence="2" type="ORF">BCF55_1634</name>
</gene>
<reference evidence="2 3" key="1">
    <citation type="submission" date="2018-10" db="EMBL/GenBank/DDBJ databases">
        <title>Genomic Encyclopedia of Archaeal and Bacterial Type Strains, Phase II (KMG-II): from individual species to whole genera.</title>
        <authorList>
            <person name="Goeker M."/>
        </authorList>
    </citation>
    <scope>NUCLEOTIDE SEQUENCE [LARGE SCALE GENOMIC DNA]</scope>
    <source>
        <strain evidence="2 3">DSM 16510</strain>
    </source>
</reference>
<proteinExistence type="predicted"/>
<evidence type="ECO:0000313" key="2">
    <source>
        <dbReference type="EMBL" id="RLJ71335.1"/>
    </source>
</evidence>
<dbReference type="RefSeq" id="WP_121012586.1">
    <property type="nucleotide sequence ID" value="NZ_RCCJ01000001.1"/>
</dbReference>